<keyword evidence="1" id="KW-0812">Transmembrane</keyword>
<keyword evidence="1" id="KW-1133">Transmembrane helix</keyword>
<accession>M1P153</accession>
<name>M1P153_9ZZZZ</name>
<organism evidence="2">
    <name type="scientific">uncultured organism</name>
    <dbReference type="NCBI Taxonomy" id="155900"/>
    <lineage>
        <taxon>unclassified sequences</taxon>
        <taxon>environmental samples</taxon>
    </lineage>
</organism>
<keyword evidence="1" id="KW-0472">Membrane</keyword>
<gene>
    <name evidence="2" type="ORF">FLSS-17_0004</name>
</gene>
<protein>
    <submittedName>
        <fullName evidence="2">Uncharacterized protein</fullName>
    </submittedName>
</protein>
<sequence length="64" mass="7014">MIKAFTKLRKALDGKKTYISAAIFGLLGALKWYGIEIPTFTWPLLTAVGMGSTRAAIKKIPESE</sequence>
<evidence type="ECO:0000313" key="2">
    <source>
        <dbReference type="EMBL" id="AGF93096.1"/>
    </source>
</evidence>
<proteinExistence type="predicted"/>
<evidence type="ECO:0000256" key="1">
    <source>
        <dbReference type="SAM" id="Phobius"/>
    </source>
</evidence>
<dbReference type="AlphaFoldDB" id="M1P153"/>
<reference evidence="2" key="1">
    <citation type="journal article" date="2013" name="Syst. Appl. Microbiol.">
        <title>New insights into the archaeal diversity of a hypersaline microbial mat obtained by a metagenomic approach.</title>
        <authorList>
            <person name="Lopez-Lopez A."/>
            <person name="Richter M."/>
            <person name="Pena A."/>
            <person name="Tamames J."/>
            <person name="Rossello-Mora R."/>
        </authorList>
    </citation>
    <scope>NUCLEOTIDE SEQUENCE</scope>
</reference>
<dbReference type="EMBL" id="JX684082">
    <property type="protein sequence ID" value="AGF93096.1"/>
    <property type="molecule type" value="Genomic_DNA"/>
</dbReference>
<feature type="transmembrane region" description="Helical" evidence="1">
    <location>
        <begin position="17"/>
        <end position="34"/>
    </location>
</feature>